<sequence>MISARMEKMAAGGSAIRAMFEEGKRLAKEFGPENVFDFSIGNPYFAPPEAVKNAVVDIITNEDPMYVHGYPANAGYPEVRKAVADSLNERFGTDYTENNIIMTVGAAGGLCVTMTTLLNPGDEVICISPYFFEYNNYITTPGGVVVVVPASEAEGFVPDVEAIAKAVTPKTKAIILNNPNNPTGVVYPAELLKKLSDMLVEKGREYGTTIYVVSDEPYRELAYDGVDVPWMPNCMENVIVGYSWSKSLSLPGERIGYLVIPGDIAEGQLVFDAAVVANRMLGFVNAPSLMQLVVARCLNESTAIDKYDANRKALYNGLHELGFECSYPAGAFYLWVKTPVEEKEFVAKAKSHNILLVPGGNFGTPGYVRLAYCVSGDMIARSMKAFAVLAEECGLKK</sequence>
<dbReference type="AlphaFoldDB" id="A0A9D1JV20"/>
<dbReference type="Gene3D" id="3.90.1150.10">
    <property type="entry name" value="Aspartate Aminotransferase, domain 1"/>
    <property type="match status" value="1"/>
</dbReference>
<dbReference type="Gene3D" id="3.40.640.10">
    <property type="entry name" value="Type I PLP-dependent aspartate aminotransferase-like (Major domain)"/>
    <property type="match status" value="1"/>
</dbReference>
<protein>
    <submittedName>
        <fullName evidence="2">Pyridoxal phosphate-dependent aminotransferase</fullName>
    </submittedName>
</protein>
<dbReference type="Proteomes" id="UP000824001">
    <property type="component" value="Unassembled WGS sequence"/>
</dbReference>
<gene>
    <name evidence="2" type="ORF">IAC18_04095</name>
</gene>
<dbReference type="PANTHER" id="PTHR42691">
    <property type="entry name" value="ASPARTATE AMINOTRANSFERASE YHDR-RELATED"/>
    <property type="match status" value="1"/>
</dbReference>
<reference evidence="2" key="1">
    <citation type="submission" date="2020-10" db="EMBL/GenBank/DDBJ databases">
        <authorList>
            <person name="Gilroy R."/>
        </authorList>
    </citation>
    <scope>NUCLEOTIDE SEQUENCE</scope>
    <source>
        <strain evidence="2">ChiHjej10B9-9673</strain>
    </source>
</reference>
<evidence type="ECO:0000313" key="2">
    <source>
        <dbReference type="EMBL" id="HIS66727.1"/>
    </source>
</evidence>
<dbReference type="InterPro" id="IPR015421">
    <property type="entry name" value="PyrdxlP-dep_Trfase_major"/>
</dbReference>
<dbReference type="NCBIfam" id="NF005305">
    <property type="entry name" value="PRK06836.1"/>
    <property type="match status" value="1"/>
</dbReference>
<dbReference type="PANTHER" id="PTHR42691:SF1">
    <property type="entry name" value="ASPARTATE AMINOTRANSFERASE YHDR-RELATED"/>
    <property type="match status" value="1"/>
</dbReference>
<keyword evidence="2" id="KW-0032">Aminotransferase</keyword>
<evidence type="ECO:0000259" key="1">
    <source>
        <dbReference type="Pfam" id="PF00155"/>
    </source>
</evidence>
<keyword evidence="2" id="KW-0808">Transferase</keyword>
<dbReference type="SUPFAM" id="SSF53383">
    <property type="entry name" value="PLP-dependent transferases"/>
    <property type="match status" value="1"/>
</dbReference>
<evidence type="ECO:0000313" key="3">
    <source>
        <dbReference type="Proteomes" id="UP000824001"/>
    </source>
</evidence>
<name>A0A9D1JV20_9FIRM</name>
<dbReference type="PRINTS" id="PR00753">
    <property type="entry name" value="ACCSYNTHASE"/>
</dbReference>
<dbReference type="GO" id="GO:0030170">
    <property type="term" value="F:pyridoxal phosphate binding"/>
    <property type="evidence" value="ECO:0007669"/>
    <property type="project" value="InterPro"/>
</dbReference>
<comment type="caution">
    <text evidence="2">The sequence shown here is derived from an EMBL/GenBank/DDBJ whole genome shotgun (WGS) entry which is preliminary data.</text>
</comment>
<dbReference type="EMBL" id="DVJK01000113">
    <property type="protein sequence ID" value="HIS66727.1"/>
    <property type="molecule type" value="Genomic_DNA"/>
</dbReference>
<dbReference type="InterPro" id="IPR015424">
    <property type="entry name" value="PyrdxlP-dep_Trfase"/>
</dbReference>
<organism evidence="2 3">
    <name type="scientific">Candidatus Scatomorpha merdipullorum</name>
    <dbReference type="NCBI Taxonomy" id="2840927"/>
    <lineage>
        <taxon>Bacteria</taxon>
        <taxon>Bacillati</taxon>
        <taxon>Bacillota</taxon>
        <taxon>Clostridia</taxon>
        <taxon>Eubacteriales</taxon>
        <taxon>Candidatus Scatomorpha</taxon>
    </lineage>
</organism>
<dbReference type="Pfam" id="PF00155">
    <property type="entry name" value="Aminotran_1_2"/>
    <property type="match status" value="1"/>
</dbReference>
<feature type="domain" description="Aminotransferase class I/classII large" evidence="1">
    <location>
        <begin position="34"/>
        <end position="381"/>
    </location>
</feature>
<reference evidence="2" key="2">
    <citation type="journal article" date="2021" name="PeerJ">
        <title>Extensive microbial diversity within the chicken gut microbiome revealed by metagenomics and culture.</title>
        <authorList>
            <person name="Gilroy R."/>
            <person name="Ravi A."/>
            <person name="Getino M."/>
            <person name="Pursley I."/>
            <person name="Horton D.L."/>
            <person name="Alikhan N.F."/>
            <person name="Baker D."/>
            <person name="Gharbi K."/>
            <person name="Hall N."/>
            <person name="Watson M."/>
            <person name="Adriaenssens E.M."/>
            <person name="Foster-Nyarko E."/>
            <person name="Jarju S."/>
            <person name="Secka A."/>
            <person name="Antonio M."/>
            <person name="Oren A."/>
            <person name="Chaudhuri R.R."/>
            <person name="La Ragione R."/>
            <person name="Hildebrand F."/>
            <person name="Pallen M.J."/>
        </authorList>
    </citation>
    <scope>NUCLEOTIDE SEQUENCE</scope>
    <source>
        <strain evidence="2">ChiHjej10B9-9673</strain>
    </source>
</reference>
<dbReference type="InterPro" id="IPR004839">
    <property type="entry name" value="Aminotransferase_I/II_large"/>
</dbReference>
<dbReference type="GO" id="GO:0008483">
    <property type="term" value="F:transaminase activity"/>
    <property type="evidence" value="ECO:0007669"/>
    <property type="project" value="UniProtKB-KW"/>
</dbReference>
<accession>A0A9D1JV20</accession>
<dbReference type="CDD" id="cd00609">
    <property type="entry name" value="AAT_like"/>
    <property type="match status" value="1"/>
</dbReference>
<dbReference type="InterPro" id="IPR015422">
    <property type="entry name" value="PyrdxlP-dep_Trfase_small"/>
</dbReference>
<proteinExistence type="predicted"/>